<evidence type="ECO:0000313" key="3">
    <source>
        <dbReference type="Proteomes" id="UP000191010"/>
    </source>
</evidence>
<evidence type="ECO:0008006" key="4">
    <source>
        <dbReference type="Google" id="ProtNLM"/>
    </source>
</evidence>
<name>A0ABM6J816_9PSED</name>
<feature type="compositionally biased region" description="Basic and acidic residues" evidence="1">
    <location>
        <begin position="1"/>
        <end position="13"/>
    </location>
</feature>
<evidence type="ECO:0000256" key="1">
    <source>
        <dbReference type="SAM" id="MobiDB-lite"/>
    </source>
</evidence>
<organism evidence="2 3">
    <name type="scientific">Pseudomonas parafulva</name>
    <dbReference type="NCBI Taxonomy" id="157782"/>
    <lineage>
        <taxon>Bacteria</taxon>
        <taxon>Pseudomonadati</taxon>
        <taxon>Pseudomonadota</taxon>
        <taxon>Gammaproteobacteria</taxon>
        <taxon>Pseudomonadales</taxon>
        <taxon>Pseudomonadaceae</taxon>
        <taxon>Pseudomonas</taxon>
    </lineage>
</organism>
<keyword evidence="3" id="KW-1185">Reference proteome</keyword>
<dbReference type="Pfam" id="PF05258">
    <property type="entry name" value="DciA"/>
    <property type="match status" value="1"/>
</dbReference>
<protein>
    <recommendedName>
        <fullName evidence="4">DUF721 domain-containing protein</fullName>
    </recommendedName>
</protein>
<dbReference type="EMBL" id="CP019952">
    <property type="protein sequence ID" value="AQW70656.1"/>
    <property type="molecule type" value="Genomic_DNA"/>
</dbReference>
<dbReference type="Proteomes" id="UP000191010">
    <property type="component" value="Chromosome"/>
</dbReference>
<accession>A0ABM6J816</accession>
<evidence type="ECO:0000313" key="2">
    <source>
        <dbReference type="EMBL" id="AQW70656.1"/>
    </source>
</evidence>
<reference evidence="2 3" key="1">
    <citation type="submission" date="2017-02" db="EMBL/GenBank/DDBJ databases">
        <authorList>
            <person name="Guo L."/>
        </authorList>
    </citation>
    <scope>NUCLEOTIDE SEQUENCE [LARGE SCALE GENOMIC DNA]</scope>
    <source>
        <strain evidence="2 3">PRS09-11288</strain>
    </source>
</reference>
<proteinExistence type="predicted"/>
<feature type="region of interest" description="Disordered" evidence="1">
    <location>
        <begin position="1"/>
        <end position="21"/>
    </location>
</feature>
<sequence length="212" mass="23399">MSPEFKTWKDESVQHSPVPGTLQGLAPVRRALRLASGLNRQVIGTDAEVLDCPTCNLMRTPMAYKPSPAQPPSALLRQVRPLRLLLNQAERLEHLQRLVEGQLQPAAREHCHVASWRDGTLLLVVTDGHWATRLRYQQKRLMAALQATDAFGNLRRILFKVQPPLVPAKRGGHAAELSNSAAQSLLQTAEGITDAKLRAALERLAAHAQAKD</sequence>
<gene>
    <name evidence="2" type="ORF">B2J77_04205</name>
</gene>
<dbReference type="InterPro" id="IPR007922">
    <property type="entry name" value="DciA-like"/>
</dbReference>